<gene>
    <name evidence="2" type="primary">ATP8</name>
</gene>
<feature type="transmembrane region" description="Helical" evidence="1">
    <location>
        <begin position="12"/>
        <end position="29"/>
    </location>
</feature>
<evidence type="ECO:0000313" key="2">
    <source>
        <dbReference type="EMBL" id="AVJ52285.1"/>
    </source>
</evidence>
<keyword evidence="2" id="KW-0496">Mitochondrion</keyword>
<organism evidence="2">
    <name type="scientific">Odontoscelis fuliginosa</name>
    <dbReference type="NCBI Taxonomy" id="1191092"/>
    <lineage>
        <taxon>Eukaryota</taxon>
        <taxon>Metazoa</taxon>
        <taxon>Ecdysozoa</taxon>
        <taxon>Arthropoda</taxon>
        <taxon>Hexapoda</taxon>
        <taxon>Insecta</taxon>
        <taxon>Pterygota</taxon>
        <taxon>Neoptera</taxon>
        <taxon>Paraneoptera</taxon>
        <taxon>Hemiptera</taxon>
        <taxon>Heteroptera</taxon>
        <taxon>Panheteroptera</taxon>
        <taxon>Pentatomomorpha</taxon>
        <taxon>Pentatomoidea</taxon>
        <taxon>Scutelleridae</taxon>
        <taxon>Odontoscelinae</taxon>
        <taxon>Odontoscelis</taxon>
    </lineage>
</organism>
<proteinExistence type="predicted"/>
<dbReference type="AlphaFoldDB" id="A0A2P1CLT2"/>
<name>A0A2P1CLT2_9HEMI</name>
<reference evidence="2" key="1">
    <citation type="journal article" date="2018" name="Cladistics">
        <title>Phylogeny and the colourful history of jewel bugs (Insecta: Hemiptera: Scutelleridae).</title>
        <authorList>
            <person name="Wu Y."/>
            <person name="Redei D."/>
            <person name="Eger J."/>
            <person name="Wang Y."/>
            <person name="Wu H."/>
            <person name="Carapezza A."/>
            <person name="Kment P."/>
            <person name="Cai B."/>
            <person name="Sun X."/>
            <person name="Guo P."/>
            <person name="Luo J."/>
            <person name="Xie Q."/>
        </authorList>
    </citation>
    <scope>NUCLEOTIDE SEQUENCE</scope>
</reference>
<keyword evidence="1" id="KW-0812">Transmembrane</keyword>
<sequence length="52" mass="6359">MPQMAPLYWEVLYFIFIMSMMAMAVIIYHQPKITNITKMTDLKDTNQMNWKW</sequence>
<geneLocation type="mitochondrion" evidence="2"/>
<keyword evidence="1" id="KW-0472">Membrane</keyword>
<keyword evidence="1" id="KW-1133">Transmembrane helix</keyword>
<evidence type="ECO:0000256" key="1">
    <source>
        <dbReference type="SAM" id="Phobius"/>
    </source>
</evidence>
<protein>
    <submittedName>
        <fullName evidence="2">ATP synthase F0 subunit 8</fullName>
    </submittedName>
</protein>
<accession>A0A2P1CLT2</accession>
<dbReference type="EMBL" id="MF173641">
    <property type="protein sequence ID" value="AVJ52285.1"/>
    <property type="molecule type" value="Genomic_DNA"/>
</dbReference>